<evidence type="ECO:0000259" key="9">
    <source>
        <dbReference type="Pfam" id="PF09179"/>
    </source>
</evidence>
<dbReference type="EC" id="6.3.4.19" evidence="1"/>
<evidence type="ECO:0000256" key="4">
    <source>
        <dbReference type="ARBA" id="ARBA00022694"/>
    </source>
</evidence>
<evidence type="ECO:0000313" key="13">
    <source>
        <dbReference type="EMBL" id="CAB4989618.1"/>
    </source>
</evidence>
<keyword evidence="6" id="KW-0067">ATP-binding</keyword>
<keyword evidence="5" id="KW-0547">Nucleotide-binding</keyword>
<evidence type="ECO:0000313" key="10">
    <source>
        <dbReference type="EMBL" id="CAB4743830.1"/>
    </source>
</evidence>
<evidence type="ECO:0000313" key="12">
    <source>
        <dbReference type="EMBL" id="CAB4912113.1"/>
    </source>
</evidence>
<dbReference type="GO" id="GO:0005737">
    <property type="term" value="C:cytoplasm"/>
    <property type="evidence" value="ECO:0007669"/>
    <property type="project" value="InterPro"/>
</dbReference>
<evidence type="ECO:0000313" key="11">
    <source>
        <dbReference type="EMBL" id="CAB4835003.1"/>
    </source>
</evidence>
<evidence type="ECO:0000256" key="7">
    <source>
        <dbReference type="ARBA" id="ARBA00048539"/>
    </source>
</evidence>
<dbReference type="Pfam" id="PF09179">
    <property type="entry name" value="TilS"/>
    <property type="match status" value="1"/>
</dbReference>
<keyword evidence="4" id="KW-0819">tRNA processing</keyword>
<feature type="domain" description="tRNA(Ile)-lysidine/2-thiocytidine synthase N-terminal" evidence="8">
    <location>
        <begin position="19"/>
        <end position="180"/>
    </location>
</feature>
<dbReference type="InterPro" id="IPR014729">
    <property type="entry name" value="Rossmann-like_a/b/a_fold"/>
</dbReference>
<evidence type="ECO:0000256" key="1">
    <source>
        <dbReference type="ARBA" id="ARBA00013267"/>
    </source>
</evidence>
<reference evidence="13" key="1">
    <citation type="submission" date="2020-05" db="EMBL/GenBank/DDBJ databases">
        <authorList>
            <person name="Chiriac C."/>
            <person name="Salcher M."/>
            <person name="Ghai R."/>
            <person name="Kavagutti S V."/>
        </authorList>
    </citation>
    <scope>NUCLEOTIDE SEQUENCE</scope>
</reference>
<dbReference type="EMBL" id="CAEZYR010000044">
    <property type="protein sequence ID" value="CAB4743830.1"/>
    <property type="molecule type" value="Genomic_DNA"/>
</dbReference>
<dbReference type="PANTHER" id="PTHR43033:SF1">
    <property type="entry name" value="TRNA(ILE)-LYSIDINE SYNTHASE-RELATED"/>
    <property type="match status" value="1"/>
</dbReference>
<dbReference type="InterPro" id="IPR012094">
    <property type="entry name" value="tRNA_Ile_lys_synt"/>
</dbReference>
<dbReference type="GO" id="GO:0032267">
    <property type="term" value="F:tRNA(Ile)-lysidine synthase activity"/>
    <property type="evidence" value="ECO:0007669"/>
    <property type="project" value="UniProtKB-EC"/>
</dbReference>
<dbReference type="CDD" id="cd01992">
    <property type="entry name" value="TilS_N"/>
    <property type="match status" value="1"/>
</dbReference>
<evidence type="ECO:0000259" key="8">
    <source>
        <dbReference type="Pfam" id="PF01171"/>
    </source>
</evidence>
<accession>A0A6J7NB31</accession>
<dbReference type="NCBIfam" id="TIGR02432">
    <property type="entry name" value="lysidine_TilS_N"/>
    <property type="match status" value="1"/>
</dbReference>
<dbReference type="GO" id="GO:0005524">
    <property type="term" value="F:ATP binding"/>
    <property type="evidence" value="ECO:0007669"/>
    <property type="project" value="UniProtKB-KW"/>
</dbReference>
<proteinExistence type="inferred from homology"/>
<dbReference type="Pfam" id="PF01171">
    <property type="entry name" value="ATP_bind_3"/>
    <property type="match status" value="1"/>
</dbReference>
<dbReference type="EMBL" id="CAFBMH010000055">
    <property type="protein sequence ID" value="CAB4912113.1"/>
    <property type="molecule type" value="Genomic_DNA"/>
</dbReference>
<dbReference type="EMBL" id="CAFABA010000109">
    <property type="protein sequence ID" value="CAB4835003.1"/>
    <property type="molecule type" value="Genomic_DNA"/>
</dbReference>
<evidence type="ECO:0000256" key="5">
    <source>
        <dbReference type="ARBA" id="ARBA00022741"/>
    </source>
</evidence>
<dbReference type="InterPro" id="IPR012795">
    <property type="entry name" value="tRNA_Ile_lys_synt_N"/>
</dbReference>
<dbReference type="Gene3D" id="3.40.50.620">
    <property type="entry name" value="HUPs"/>
    <property type="match status" value="1"/>
</dbReference>
<dbReference type="SUPFAM" id="SSF82829">
    <property type="entry name" value="MesJ substrate recognition domain-like"/>
    <property type="match status" value="1"/>
</dbReference>
<evidence type="ECO:0000256" key="6">
    <source>
        <dbReference type="ARBA" id="ARBA00022840"/>
    </source>
</evidence>
<keyword evidence="2" id="KW-0963">Cytoplasm</keyword>
<evidence type="ECO:0000256" key="3">
    <source>
        <dbReference type="ARBA" id="ARBA00022598"/>
    </source>
</evidence>
<sequence length="292" mass="30714">MVPAGLLERCSFPSAGTAITCAVSGGADSLALVVLAVEAGCVVTLVHVDHGLRDGSGAEADLVAAAAARFGAGFIARRVVVAPGPNLEARARAARYRVLPADVFTGHTADDQAETVLLNQVRGAGLRGLGGMRDGPGVRRPLLALRRAETQAVCDAYGLVALDDPMNADPRFTRVRIRHELLPMLDDIAVRDVVPVLARNAALAAEAVDALDAWADTIDATEVAALRDVPRPLARWALRRWLAESTAAEHPVDAASIERVLAVVDGTTRACEVVGGWRVARTQGRLRAEPPD</sequence>
<dbReference type="AlphaFoldDB" id="A0A6J7NB31"/>
<feature type="domain" description="tRNA(Ile)-lysidine synthase substrate-binding" evidence="9">
    <location>
        <begin position="223"/>
        <end position="286"/>
    </location>
</feature>
<keyword evidence="3" id="KW-0436">Ligase</keyword>
<dbReference type="GO" id="GO:0008033">
    <property type="term" value="P:tRNA processing"/>
    <property type="evidence" value="ECO:0007669"/>
    <property type="project" value="UniProtKB-KW"/>
</dbReference>
<dbReference type="PANTHER" id="PTHR43033">
    <property type="entry name" value="TRNA(ILE)-LYSIDINE SYNTHASE-RELATED"/>
    <property type="match status" value="1"/>
</dbReference>
<evidence type="ECO:0000256" key="2">
    <source>
        <dbReference type="ARBA" id="ARBA00022490"/>
    </source>
</evidence>
<dbReference type="HAMAP" id="MF_01161">
    <property type="entry name" value="tRNA_Ile_lys_synt"/>
    <property type="match status" value="1"/>
</dbReference>
<dbReference type="SUPFAM" id="SSF52402">
    <property type="entry name" value="Adenine nucleotide alpha hydrolases-like"/>
    <property type="match status" value="1"/>
</dbReference>
<comment type="catalytic activity">
    <reaction evidence="7">
        <text>cytidine(34) in tRNA(Ile2) + L-lysine + ATP = lysidine(34) in tRNA(Ile2) + AMP + diphosphate + H(+)</text>
        <dbReference type="Rhea" id="RHEA:43744"/>
        <dbReference type="Rhea" id="RHEA-COMP:10625"/>
        <dbReference type="Rhea" id="RHEA-COMP:10670"/>
        <dbReference type="ChEBI" id="CHEBI:15378"/>
        <dbReference type="ChEBI" id="CHEBI:30616"/>
        <dbReference type="ChEBI" id="CHEBI:32551"/>
        <dbReference type="ChEBI" id="CHEBI:33019"/>
        <dbReference type="ChEBI" id="CHEBI:82748"/>
        <dbReference type="ChEBI" id="CHEBI:83665"/>
        <dbReference type="ChEBI" id="CHEBI:456215"/>
        <dbReference type="EC" id="6.3.4.19"/>
    </reaction>
</comment>
<dbReference type="InterPro" id="IPR011063">
    <property type="entry name" value="TilS/TtcA_N"/>
</dbReference>
<dbReference type="EMBL" id="CAFBOS010000042">
    <property type="protein sequence ID" value="CAB4989618.1"/>
    <property type="molecule type" value="Genomic_DNA"/>
</dbReference>
<organism evidence="13">
    <name type="scientific">freshwater metagenome</name>
    <dbReference type="NCBI Taxonomy" id="449393"/>
    <lineage>
        <taxon>unclassified sequences</taxon>
        <taxon>metagenomes</taxon>
        <taxon>ecological metagenomes</taxon>
    </lineage>
</organism>
<gene>
    <name evidence="10" type="ORF">UFOPK2754_01367</name>
    <name evidence="11" type="ORF">UFOPK3139_02270</name>
    <name evidence="12" type="ORF">UFOPK3543_01575</name>
    <name evidence="13" type="ORF">UFOPK3967_00913</name>
</gene>
<protein>
    <recommendedName>
        <fullName evidence="1">tRNA(Ile)-lysidine synthetase</fullName>
        <ecNumber evidence="1">6.3.4.19</ecNumber>
    </recommendedName>
</protein>
<dbReference type="InterPro" id="IPR015262">
    <property type="entry name" value="tRNA_Ile_lys_synt_subst-bd"/>
</dbReference>
<name>A0A6J7NB31_9ZZZZ</name>